<feature type="transmembrane region" description="Helical" evidence="1">
    <location>
        <begin position="61"/>
        <end position="89"/>
    </location>
</feature>
<protein>
    <submittedName>
        <fullName evidence="2">Uncharacterized protein</fullName>
    </submittedName>
</protein>
<keyword evidence="1" id="KW-0472">Membrane</keyword>
<comment type="caution">
    <text evidence="2">The sequence shown here is derived from an EMBL/GenBank/DDBJ whole genome shotgun (WGS) entry which is preliminary data.</text>
</comment>
<proteinExistence type="predicted"/>
<evidence type="ECO:0000313" key="3">
    <source>
        <dbReference type="Proteomes" id="UP000749010"/>
    </source>
</evidence>
<gene>
    <name evidence="2" type="ORF">E4Q23_19865</name>
</gene>
<dbReference type="Proteomes" id="UP000749010">
    <property type="component" value="Unassembled WGS sequence"/>
</dbReference>
<sequence length="97" mass="10557">MQLFILVLALLLSHCLLGGMSPQFSFRGATVLLVRLSALLDRHNNRLKNYRVMSAQRLVRVAVDGAVAVAPGLMFKIDIGLVVALISGYTVSSMLML</sequence>
<dbReference type="RefSeq" id="WP_211203856.1">
    <property type="nucleotide sequence ID" value="NZ_SPMY01000071.1"/>
</dbReference>
<keyword evidence="1" id="KW-1133">Transmembrane helix</keyword>
<keyword evidence="3" id="KW-1185">Reference proteome</keyword>
<evidence type="ECO:0000256" key="1">
    <source>
        <dbReference type="SAM" id="Phobius"/>
    </source>
</evidence>
<name>A0ABX1TZX0_9PROT</name>
<organism evidence="2 3">
    <name type="scientific">Candidatus Accumulibacter phosphatis</name>
    <dbReference type="NCBI Taxonomy" id="327160"/>
    <lineage>
        <taxon>Bacteria</taxon>
        <taxon>Pseudomonadati</taxon>
        <taxon>Pseudomonadota</taxon>
        <taxon>Betaproteobacteria</taxon>
        <taxon>Candidatus Accumulibacter</taxon>
    </lineage>
</organism>
<dbReference type="EMBL" id="SPMY01000071">
    <property type="protein sequence ID" value="NMQ29819.1"/>
    <property type="molecule type" value="Genomic_DNA"/>
</dbReference>
<keyword evidence="1" id="KW-0812">Transmembrane</keyword>
<accession>A0ABX1TZX0</accession>
<evidence type="ECO:0000313" key="2">
    <source>
        <dbReference type="EMBL" id="NMQ29819.1"/>
    </source>
</evidence>
<reference evidence="2 3" key="1">
    <citation type="submission" date="2019-03" db="EMBL/GenBank/DDBJ databases">
        <title>Metabolic reconstructions from genomes of highly enriched 'Candidatus Accumulibacter' and 'Candidatus Competibacter' bioreactor populations.</title>
        <authorList>
            <person name="Annavajhala M.K."/>
            <person name="Welles L."/>
            <person name="Abbas B."/>
            <person name="Sorokin D."/>
            <person name="Park H."/>
            <person name="Van Loosdrecht M."/>
            <person name="Chandran K."/>
        </authorList>
    </citation>
    <scope>NUCLEOTIDE SEQUENCE [LARGE SCALE GENOMIC DNA]</scope>
    <source>
        <strain evidence="2 3">SBR_S</strain>
    </source>
</reference>